<feature type="non-terminal residue" evidence="6">
    <location>
        <position position="875"/>
    </location>
</feature>
<dbReference type="InterPro" id="IPR027417">
    <property type="entry name" value="P-loop_NTPase"/>
</dbReference>
<evidence type="ECO:0008006" key="8">
    <source>
        <dbReference type="Google" id="ProtNLM"/>
    </source>
</evidence>
<dbReference type="SUPFAM" id="SSF52540">
    <property type="entry name" value="P-loop containing nucleoside triphosphate hydrolases"/>
    <property type="match status" value="1"/>
</dbReference>
<dbReference type="SUPFAM" id="SSF53474">
    <property type="entry name" value="alpha/beta-Hydrolases"/>
    <property type="match status" value="1"/>
</dbReference>
<dbReference type="Gene3D" id="3.40.50.1820">
    <property type="entry name" value="alpha/beta hydrolase"/>
    <property type="match status" value="1"/>
</dbReference>
<dbReference type="PANTHER" id="PTHR10039">
    <property type="entry name" value="AMELOGENIN"/>
    <property type="match status" value="1"/>
</dbReference>
<accession>A0A9P8L905</accession>
<evidence type="ECO:0000313" key="6">
    <source>
        <dbReference type="EMBL" id="KAH0556479.1"/>
    </source>
</evidence>
<comment type="caution">
    <text evidence="6">The sequence shown here is derived from an EMBL/GenBank/DDBJ whole genome shotgun (WGS) entry which is preliminary data.</text>
</comment>
<evidence type="ECO:0000313" key="7">
    <source>
        <dbReference type="Proteomes" id="UP000750711"/>
    </source>
</evidence>
<feature type="compositionally biased region" description="Acidic residues" evidence="2">
    <location>
        <begin position="90"/>
        <end position="100"/>
    </location>
</feature>
<feature type="region of interest" description="Disordered" evidence="2">
    <location>
        <begin position="42"/>
        <end position="63"/>
    </location>
</feature>
<feature type="domain" description="Nephrocystin 3-like N-terminal" evidence="5">
    <location>
        <begin position="390"/>
        <end position="560"/>
    </location>
</feature>
<proteinExistence type="predicted"/>
<evidence type="ECO:0000259" key="4">
    <source>
        <dbReference type="Pfam" id="PF23239"/>
    </source>
</evidence>
<evidence type="ECO:0000256" key="2">
    <source>
        <dbReference type="SAM" id="MobiDB-lite"/>
    </source>
</evidence>
<evidence type="ECO:0000259" key="3">
    <source>
        <dbReference type="Pfam" id="PF22939"/>
    </source>
</evidence>
<dbReference type="Pfam" id="PF23239">
    <property type="entry name" value="DUF7069"/>
    <property type="match status" value="1"/>
</dbReference>
<dbReference type="Gene3D" id="3.40.50.300">
    <property type="entry name" value="P-loop containing nucleotide triphosphate hydrolases"/>
    <property type="match status" value="1"/>
</dbReference>
<evidence type="ECO:0000256" key="1">
    <source>
        <dbReference type="ARBA" id="ARBA00022737"/>
    </source>
</evidence>
<dbReference type="AlphaFoldDB" id="A0A9P8L905"/>
<dbReference type="InterPro" id="IPR029058">
    <property type="entry name" value="AB_hydrolase_fold"/>
</dbReference>
<feature type="region of interest" description="Disordered" evidence="2">
    <location>
        <begin position="75"/>
        <end position="109"/>
    </location>
</feature>
<evidence type="ECO:0000259" key="5">
    <source>
        <dbReference type="Pfam" id="PF24883"/>
    </source>
</evidence>
<organism evidence="6 7">
    <name type="scientific">Trichoglossum hirsutum</name>
    <dbReference type="NCBI Taxonomy" id="265104"/>
    <lineage>
        <taxon>Eukaryota</taxon>
        <taxon>Fungi</taxon>
        <taxon>Dikarya</taxon>
        <taxon>Ascomycota</taxon>
        <taxon>Pezizomycotina</taxon>
        <taxon>Geoglossomycetes</taxon>
        <taxon>Geoglossales</taxon>
        <taxon>Geoglossaceae</taxon>
        <taxon>Trichoglossum</taxon>
    </lineage>
</organism>
<protein>
    <recommendedName>
        <fullName evidence="8">NACHT domain-containing protein</fullName>
    </recommendedName>
</protein>
<feature type="domain" description="DUF7069" evidence="4">
    <location>
        <begin position="590"/>
        <end position="640"/>
    </location>
</feature>
<gene>
    <name evidence="6" type="ORF">GP486_005621</name>
</gene>
<dbReference type="InterPro" id="IPR055497">
    <property type="entry name" value="DUF7069"/>
</dbReference>
<dbReference type="InterPro" id="IPR056884">
    <property type="entry name" value="NPHP3-like_N"/>
</dbReference>
<keyword evidence="7" id="KW-1185">Reference proteome</keyword>
<sequence length="875" mass="99200">MATAAEAPTSVADVGLTFLSNPQDAVIDIVFIHGLQGHPQNTWTYKSKPTQSPQGRGLSPSNVSKSYRTRVLSILHKSSKRKHPKPGISEEVDVDQEDGTGEGRSQGKDVFWPRDLLKEDFPMARIMTFGYNTNITQGYEAANQGNIFSHARDVLYGLEAKRRQSPNRDLVFIAHSLGGILVKEVLRRSEVDPDQKIVKIFGSTTGVFFFGTPHRGSRDWASFGEGVAAVAGRILGMDVNTQVIHALLPSGPELEICRESFTAQWVKRGDNLTVRTFQESKGVIGTQWGGFNQLIVPSDSSTLDHPSQHARTINADHVGMVKFSGRNDKAYEMVKEDIEELVIRAGEAVQSLASEQKEVEWGEKECKCQQLLRTSDYESYKDRNPDRVEETCQWFLKHSSFQTWRQSNTSSILWVSADPGCGKSVLSKSLVEKELKSTESRTTCYFFFKDDDVKQKSITCALSALLHQLFSQRKFLIQYAIPDYESEGHQLPTLFHKLWTILTKAAADPKAGEVICILDALDECEESGRYDIIKALSDFYKKAKNTEGNSSRFRFLATSRPYLDIERRFIELTHDMPTVRLQGEKESEAISKEINFVIHFEVHKKIGLELNLNDPERSFLERKLSSMPHRTYLWLKLILEVIRRQTSVTRMRIQEIVSNLPATVETAYEAILEKSSDKRLARKLLCIVVAAVRPLTLDEMNIALAIEDHHRSSKDLDLEDEIRFEGTVRHLCGLFISVIDQKVYLIHQTAREFLLAKPETCSGVWKYSIEPAVSELIVAKTCVTYLLFADFSGDPNIEEISSEGESKAKHRADKHHYLGYAASQWPIHYQKAQARAEHGMLQSILDICDTQSQRFRNWFDVYWALVHPYEPTPGL</sequence>
<dbReference type="EMBL" id="JAGHQM010001084">
    <property type="protein sequence ID" value="KAH0556479.1"/>
    <property type="molecule type" value="Genomic_DNA"/>
</dbReference>
<reference evidence="6" key="1">
    <citation type="submission" date="2021-03" db="EMBL/GenBank/DDBJ databases">
        <title>Comparative genomics and phylogenomic investigation of the class Geoglossomycetes provide insights into ecological specialization and systematics.</title>
        <authorList>
            <person name="Melie T."/>
            <person name="Pirro S."/>
            <person name="Miller A.N."/>
            <person name="Quandt A."/>
        </authorList>
    </citation>
    <scope>NUCLEOTIDE SEQUENCE</scope>
    <source>
        <strain evidence="6">CAQ_001_2017</strain>
    </source>
</reference>
<dbReference type="Pfam" id="PF22939">
    <property type="entry name" value="WHD_GPIID"/>
    <property type="match status" value="1"/>
</dbReference>
<dbReference type="Pfam" id="PF24883">
    <property type="entry name" value="NPHP3_N"/>
    <property type="match status" value="1"/>
</dbReference>
<feature type="domain" description="GPI inositol-deacylase winged helix" evidence="3">
    <location>
        <begin position="669"/>
        <end position="756"/>
    </location>
</feature>
<keyword evidence="1" id="KW-0677">Repeat</keyword>
<dbReference type="InterPro" id="IPR054471">
    <property type="entry name" value="GPIID_WHD"/>
</dbReference>
<dbReference type="Proteomes" id="UP000750711">
    <property type="component" value="Unassembled WGS sequence"/>
</dbReference>
<name>A0A9P8L905_9PEZI</name>